<keyword evidence="1" id="KW-0472">Membrane</keyword>
<evidence type="ECO:0000259" key="3">
    <source>
        <dbReference type="Pfam" id="PF12696"/>
    </source>
</evidence>
<dbReference type="Proteomes" id="UP000037146">
    <property type="component" value="Unassembled WGS sequence"/>
</dbReference>
<feature type="transmembrane region" description="Helical" evidence="1">
    <location>
        <begin position="23"/>
        <end position="50"/>
    </location>
</feature>
<dbReference type="OrthoDB" id="2253400at2"/>
<dbReference type="PATRIC" id="fig|1679170.3.peg.5550"/>
<feature type="transmembrane region" description="Helical" evidence="1">
    <location>
        <begin position="57"/>
        <end position="74"/>
    </location>
</feature>
<dbReference type="InterPro" id="IPR032689">
    <property type="entry name" value="TraG-D_C"/>
</dbReference>
<evidence type="ECO:0008006" key="6">
    <source>
        <dbReference type="Google" id="ProtNLM"/>
    </source>
</evidence>
<protein>
    <recommendedName>
        <fullName evidence="6">TraD/TraG TraM recognition site domain-containing protein</fullName>
    </recommendedName>
</protein>
<feature type="domain" description="TraD/TraG TraM recognition site" evidence="3">
    <location>
        <begin position="508"/>
        <end position="590"/>
    </location>
</feature>
<evidence type="ECO:0000313" key="5">
    <source>
        <dbReference type="Proteomes" id="UP000037146"/>
    </source>
</evidence>
<dbReference type="PANTHER" id="PTHR30121:SF11">
    <property type="entry name" value="AAA+ ATPASE DOMAIN-CONTAINING PROTEIN"/>
    <property type="match status" value="1"/>
</dbReference>
<evidence type="ECO:0000259" key="2">
    <source>
        <dbReference type="Pfam" id="PF01935"/>
    </source>
</evidence>
<dbReference type="PANTHER" id="PTHR30121">
    <property type="entry name" value="UNCHARACTERIZED PROTEIN YJGR-RELATED"/>
    <property type="match status" value="1"/>
</dbReference>
<dbReference type="InterPro" id="IPR027417">
    <property type="entry name" value="P-loop_NTPase"/>
</dbReference>
<proteinExistence type="predicted"/>
<sequence>MEPMMEKQGEPKQTETDRMIGELVIYGLIGIIGILFFLPVMLGMLIFAIINLFRRDWISYVALATGAIILFWQFQTGRILSYFGLISELNIPYMSVGVERFLNQGNTIATTSTTYFVLLGLAFLFSFGFFIFAKYFWKKRVTTKSGDVQKKKEEQKYKAFRKNRVKFLDMKQHHYRNKPTKEVFVGYTDFKERVAIGANELNYHMLATGGTGTGKTTLIASLMEAALQQEKPVIFMDGKGERKSMLEFKALCEAYGRKVYLFSEMDNLTYNPIKNGTPTETRDKLMSLFSFSSEGDGAYYTDIVSRYLQLVVKLIDEAGVPREIKTIAKLTNFKYMSEFFREHSTQEEIEEEIEVEVEEEVLVEKESQTSLDDDLSGFLSSTEPKTEIVKKVVLKKRKRSVSKLEEGMQRIKKVLDDEFPEEIVEGCLTRLKMQLGELLESDLGHLFVESKNGIDLQKITDNNDVVIFSISGSRYADYIKKIGKMIILDVNSLVAYRQAQGRKSIFGVYDEFSAYGDRRIVDIVNKSRSAGFECIISTQTLSDIDAIDPVMTEQIISNCNIIATGRVNSSKDAERIAQVFGTYSDREITQQIEKKYPHIRYEAVMGTVRNVERFKANPSEIKNLQIGEIFINRKMVEEDTGDTYFRRVYVRNALELGGIQSNEVS</sequence>
<feature type="transmembrane region" description="Helical" evidence="1">
    <location>
        <begin position="115"/>
        <end position="137"/>
    </location>
</feature>
<dbReference type="Gene3D" id="3.40.50.300">
    <property type="entry name" value="P-loop containing nucleotide triphosphate hydrolases"/>
    <property type="match status" value="2"/>
</dbReference>
<reference evidence="5" key="1">
    <citation type="submission" date="2015-07" db="EMBL/GenBank/DDBJ databases">
        <title>Genome sequencing project for genomic taxonomy and phylogenomics of Bacillus-like bacteria.</title>
        <authorList>
            <person name="Liu B."/>
            <person name="Wang J."/>
            <person name="Zhu Y."/>
            <person name="Liu G."/>
            <person name="Chen Q."/>
            <person name="Chen Z."/>
            <person name="Lan J."/>
            <person name="Che J."/>
            <person name="Ge C."/>
            <person name="Shi H."/>
            <person name="Pan Z."/>
            <person name="Liu X."/>
        </authorList>
    </citation>
    <scope>NUCLEOTIDE SEQUENCE [LARGE SCALE GENOMIC DNA]</scope>
    <source>
        <strain evidence="5">FJAT-27997</strain>
    </source>
</reference>
<organism evidence="4 5">
    <name type="scientific">Peribacillus loiseleuriae</name>
    <dbReference type="NCBI Taxonomy" id="1679170"/>
    <lineage>
        <taxon>Bacteria</taxon>
        <taxon>Bacillati</taxon>
        <taxon>Bacillota</taxon>
        <taxon>Bacilli</taxon>
        <taxon>Bacillales</taxon>
        <taxon>Bacillaceae</taxon>
        <taxon>Peribacillus</taxon>
    </lineage>
</organism>
<dbReference type="AlphaFoldDB" id="A0A0K9G453"/>
<name>A0A0K9G453_9BACI</name>
<evidence type="ECO:0000256" key="1">
    <source>
        <dbReference type="SAM" id="Phobius"/>
    </source>
</evidence>
<accession>A0A0K9G453</accession>
<keyword evidence="1" id="KW-0812">Transmembrane</keyword>
<keyword evidence="1" id="KW-1133">Transmembrane helix</keyword>
<dbReference type="Pfam" id="PF01935">
    <property type="entry name" value="DUF87"/>
    <property type="match status" value="1"/>
</dbReference>
<dbReference type="EMBL" id="LFZW01000003">
    <property type="protein sequence ID" value="KMY41484.1"/>
    <property type="molecule type" value="Genomic_DNA"/>
</dbReference>
<evidence type="ECO:0000313" key="4">
    <source>
        <dbReference type="EMBL" id="KMY41484.1"/>
    </source>
</evidence>
<dbReference type="SUPFAM" id="SSF52540">
    <property type="entry name" value="P-loop containing nucleoside triphosphate hydrolases"/>
    <property type="match status" value="1"/>
</dbReference>
<gene>
    <name evidence="4" type="ORF">AC625_24690</name>
</gene>
<feature type="domain" description="Helicase HerA central" evidence="2">
    <location>
        <begin position="193"/>
        <end position="392"/>
    </location>
</feature>
<dbReference type="STRING" id="1679170.AC625_24690"/>
<dbReference type="Pfam" id="PF12696">
    <property type="entry name" value="TraG-D_C"/>
    <property type="match status" value="1"/>
</dbReference>
<dbReference type="InterPro" id="IPR051162">
    <property type="entry name" value="T4SS_component"/>
</dbReference>
<comment type="caution">
    <text evidence="4">The sequence shown here is derived from an EMBL/GenBank/DDBJ whole genome shotgun (WGS) entry which is preliminary data.</text>
</comment>
<dbReference type="InterPro" id="IPR002789">
    <property type="entry name" value="HerA_central"/>
</dbReference>
<keyword evidence="5" id="KW-1185">Reference proteome</keyword>